<organism evidence="3 4">
    <name type="scientific">Streptohalobacillus salinus</name>
    <dbReference type="NCBI Taxonomy" id="621096"/>
    <lineage>
        <taxon>Bacteria</taxon>
        <taxon>Bacillati</taxon>
        <taxon>Bacillota</taxon>
        <taxon>Bacilli</taxon>
        <taxon>Bacillales</taxon>
        <taxon>Bacillaceae</taxon>
        <taxon>Streptohalobacillus</taxon>
    </lineage>
</organism>
<dbReference type="AlphaFoldDB" id="A0A2V3WDE9"/>
<gene>
    <name evidence="3" type="ORF">DES38_10587</name>
</gene>
<evidence type="ECO:0000259" key="2">
    <source>
        <dbReference type="PROSITE" id="PS51350"/>
    </source>
</evidence>
<dbReference type="InterPro" id="IPR000032">
    <property type="entry name" value="HPr-like"/>
</dbReference>
<dbReference type="PROSITE" id="PS51350">
    <property type="entry name" value="PTS_HPR_DOM"/>
    <property type="match status" value="1"/>
</dbReference>
<evidence type="ECO:0000313" key="4">
    <source>
        <dbReference type="Proteomes" id="UP000247922"/>
    </source>
</evidence>
<dbReference type="InterPro" id="IPR035895">
    <property type="entry name" value="HPr-like_sf"/>
</dbReference>
<dbReference type="Proteomes" id="UP000247922">
    <property type="component" value="Unassembled WGS sequence"/>
</dbReference>
<name>A0A2V3WDE9_9BACI</name>
<sequence>MFSVYGYTTNMLAGTLNDEPKGASGMIEKRVVVKVEPGLQARSASEFVQTTNSFASEIFLEKRERRVNAKSIMGLLSLAITSGETITLTAEGADEEEAIERLVDFLEKT</sequence>
<dbReference type="PRINTS" id="PR00107">
    <property type="entry name" value="PHOSPHOCPHPR"/>
</dbReference>
<dbReference type="PANTHER" id="PTHR33705:SF5">
    <property type="entry name" value="HPR-LIKE PROTEIN CRH"/>
    <property type="match status" value="1"/>
</dbReference>
<dbReference type="NCBIfam" id="TIGR01003">
    <property type="entry name" value="PTS_HPr_family"/>
    <property type="match status" value="1"/>
</dbReference>
<accession>A0A2V3WDE9</accession>
<dbReference type="InterPro" id="IPR050399">
    <property type="entry name" value="HPr"/>
</dbReference>
<comment type="similarity">
    <text evidence="1">Belongs to the HPr family.</text>
</comment>
<evidence type="ECO:0000313" key="3">
    <source>
        <dbReference type="EMBL" id="PXW91466.1"/>
    </source>
</evidence>
<evidence type="ECO:0000256" key="1">
    <source>
        <dbReference type="ARBA" id="ARBA00010736"/>
    </source>
</evidence>
<proteinExistence type="inferred from homology"/>
<keyword evidence="4" id="KW-1185">Reference proteome</keyword>
<comment type="caution">
    <text evidence="3">The sequence shown here is derived from an EMBL/GenBank/DDBJ whole genome shotgun (WGS) entry which is preliminary data.</text>
</comment>
<dbReference type="PANTHER" id="PTHR33705">
    <property type="entry name" value="PHOSPHOCARRIER PROTEIN HPR"/>
    <property type="match status" value="1"/>
</dbReference>
<dbReference type="SUPFAM" id="SSF55594">
    <property type="entry name" value="HPr-like"/>
    <property type="match status" value="1"/>
</dbReference>
<protein>
    <submittedName>
        <fullName evidence="3">Catabolite repression HPr-like protein</fullName>
    </submittedName>
</protein>
<dbReference type="InterPro" id="IPR002114">
    <property type="entry name" value="PTS_HPr_Ser_P_site"/>
</dbReference>
<dbReference type="PROSITE" id="PS00589">
    <property type="entry name" value="PTS_HPR_SER"/>
    <property type="match status" value="1"/>
</dbReference>
<dbReference type="Pfam" id="PF00381">
    <property type="entry name" value="PTS-HPr"/>
    <property type="match status" value="1"/>
</dbReference>
<dbReference type="EMBL" id="QJJR01000005">
    <property type="protein sequence ID" value="PXW91466.1"/>
    <property type="molecule type" value="Genomic_DNA"/>
</dbReference>
<dbReference type="Gene3D" id="3.30.1340.10">
    <property type="entry name" value="HPr-like"/>
    <property type="match status" value="1"/>
</dbReference>
<feature type="domain" description="HPr" evidence="2">
    <location>
        <begin position="26"/>
        <end position="109"/>
    </location>
</feature>
<reference evidence="3 4" key="1">
    <citation type="submission" date="2018-05" db="EMBL/GenBank/DDBJ databases">
        <title>Genomic Encyclopedia of Type Strains, Phase IV (KMG-IV): sequencing the most valuable type-strain genomes for metagenomic binning, comparative biology and taxonomic classification.</title>
        <authorList>
            <person name="Goeker M."/>
        </authorList>
    </citation>
    <scope>NUCLEOTIDE SEQUENCE [LARGE SCALE GENOMIC DNA]</scope>
    <source>
        <strain evidence="3 4">DSM 22440</strain>
    </source>
</reference>
<dbReference type="CDD" id="cd00367">
    <property type="entry name" value="PTS-HPr_like"/>
    <property type="match status" value="1"/>
</dbReference>